<evidence type="ECO:0000256" key="1">
    <source>
        <dbReference type="SAM" id="SignalP"/>
    </source>
</evidence>
<comment type="caution">
    <text evidence="3">The sequence shown here is derived from an EMBL/GenBank/DDBJ whole genome shotgun (WGS) entry which is preliminary data.</text>
</comment>
<dbReference type="AlphaFoldDB" id="A0A641M9J4"/>
<gene>
    <name evidence="3" type="ORF">F3F94_21070</name>
</gene>
<evidence type="ECO:0000313" key="3">
    <source>
        <dbReference type="EMBL" id="KAA3702367.1"/>
    </source>
</evidence>
<proteinExistence type="predicted"/>
<feature type="signal peptide" evidence="1">
    <location>
        <begin position="1"/>
        <end position="26"/>
    </location>
</feature>
<reference evidence="3" key="1">
    <citation type="journal article" date="2019" name="Nat. Med.">
        <title>A library of human gut bacterial isolates paired with longitudinal multiomics data enables mechanistic microbiome research.</title>
        <authorList>
            <person name="Poyet M."/>
            <person name="Groussin M."/>
            <person name="Gibbons S.M."/>
            <person name="Avila-Pacheco J."/>
            <person name="Jiang X."/>
            <person name="Kearney S.M."/>
            <person name="Perrotta A.R."/>
            <person name="Berdy B."/>
            <person name="Zhao S."/>
            <person name="Lieberman T.D."/>
            <person name="Swanson P.K."/>
            <person name="Smith M."/>
            <person name="Roesemann S."/>
            <person name="Alexander J.E."/>
            <person name="Rich S.A."/>
            <person name="Livny J."/>
            <person name="Vlamakis H."/>
            <person name="Clish C."/>
            <person name="Bullock K."/>
            <person name="Deik A."/>
            <person name="Scott J."/>
            <person name="Pierce K.A."/>
            <person name="Xavier R.J."/>
            <person name="Alm E.J."/>
        </authorList>
    </citation>
    <scope>NUCLEOTIDE SEQUENCE</scope>
    <source>
        <strain evidence="3">BIOML-A21</strain>
    </source>
</reference>
<dbReference type="EMBL" id="VWMU01000455">
    <property type="protein sequence ID" value="KAA3702367.1"/>
    <property type="molecule type" value="Genomic_DNA"/>
</dbReference>
<accession>A0A641M9J4</accession>
<dbReference type="Pfam" id="PF16344">
    <property type="entry name" value="FecR_C"/>
    <property type="match status" value="1"/>
</dbReference>
<dbReference type="InterPro" id="IPR032508">
    <property type="entry name" value="FecR_C"/>
</dbReference>
<keyword evidence="1" id="KW-0732">Signal</keyword>
<evidence type="ECO:0000259" key="2">
    <source>
        <dbReference type="Pfam" id="PF16344"/>
    </source>
</evidence>
<feature type="chain" id="PRO_5024923884" evidence="1">
    <location>
        <begin position="27"/>
        <end position="147"/>
    </location>
</feature>
<protein>
    <submittedName>
        <fullName evidence="3">SusC/RagA family TonB-linked outer membrane protein</fullName>
    </submittedName>
</protein>
<organism evidence="3">
    <name type="scientific">Bacteroides salyersiae</name>
    <dbReference type="NCBI Taxonomy" id="291644"/>
    <lineage>
        <taxon>Bacteria</taxon>
        <taxon>Pseudomonadati</taxon>
        <taxon>Bacteroidota</taxon>
        <taxon>Bacteroidia</taxon>
        <taxon>Bacteroidales</taxon>
        <taxon>Bacteroidaceae</taxon>
        <taxon>Bacteroides</taxon>
    </lineage>
</organism>
<name>A0A641M9J4_9BACE</name>
<sequence>MKKNLKCKTGLLLFSLFLFVPLFMYATAQNDVAISLDFTNVPLGKVLNEIGRQTSLRIVYNTKDVNPEQLVSVKVNYQKLSSVMTNLLKNTNVAFTVKDDYLVLYSSKSTNTVKEVAQQNKRNIKGTVSDNFGEPLIGVSVLVKGTT</sequence>
<feature type="domain" description="Protein FecR C-terminal" evidence="2">
    <location>
        <begin position="36"/>
        <end position="102"/>
    </location>
</feature>
<feature type="non-terminal residue" evidence="3">
    <location>
        <position position="147"/>
    </location>
</feature>
<dbReference type="Gene3D" id="3.55.50.30">
    <property type="match status" value="1"/>
</dbReference>